<protein>
    <submittedName>
        <fullName evidence="1">Uncharacterized protein</fullName>
    </submittedName>
</protein>
<dbReference type="AlphaFoldDB" id="A0A3L8ACV5"/>
<organism evidence="1 2">
    <name type="scientific">Bacteroides acidifaciens</name>
    <dbReference type="NCBI Taxonomy" id="85831"/>
    <lineage>
        <taxon>Bacteria</taxon>
        <taxon>Pseudomonadati</taxon>
        <taxon>Bacteroidota</taxon>
        <taxon>Bacteroidia</taxon>
        <taxon>Bacteroidales</taxon>
        <taxon>Bacteroidaceae</taxon>
        <taxon>Bacteroides</taxon>
    </lineage>
</organism>
<accession>A0A3L8ACV5</accession>
<gene>
    <name evidence="1" type="ORF">D7Y07_08585</name>
</gene>
<dbReference type="STRING" id="1235814.GCA_000613385_02111"/>
<dbReference type="Proteomes" id="UP000267159">
    <property type="component" value="Unassembled WGS sequence"/>
</dbReference>
<evidence type="ECO:0000313" key="2">
    <source>
        <dbReference type="Proteomes" id="UP000267159"/>
    </source>
</evidence>
<comment type="caution">
    <text evidence="1">The sequence shown here is derived from an EMBL/GenBank/DDBJ whole genome shotgun (WGS) entry which is preliminary data.</text>
</comment>
<proteinExistence type="predicted"/>
<name>A0A3L8ACV5_9BACE</name>
<dbReference type="EMBL" id="RAZM01000020">
    <property type="protein sequence ID" value="RLT80423.1"/>
    <property type="molecule type" value="Genomic_DNA"/>
</dbReference>
<sequence length="69" mass="8292">MKNKIDQYTDTDDEKFFALIEQGDEGAFTRAYERYHKLLLEKVLMDLEKIAPVKFEYNEDKKEVIVKMK</sequence>
<dbReference type="RefSeq" id="WP_121766222.1">
    <property type="nucleotide sequence ID" value="NZ_RAZM01000020.1"/>
</dbReference>
<evidence type="ECO:0000313" key="1">
    <source>
        <dbReference type="EMBL" id="RLT80423.1"/>
    </source>
</evidence>
<reference evidence="1 2" key="1">
    <citation type="submission" date="2018-09" db="EMBL/GenBank/DDBJ databases">
        <title>Murine metabolic-syndrome-specific gut microbial biobank.</title>
        <authorList>
            <person name="Liu C."/>
        </authorList>
    </citation>
    <scope>NUCLEOTIDE SEQUENCE [LARGE SCALE GENOMIC DNA]</scope>
    <source>
        <strain evidence="1 2">0.1X-D8-26</strain>
    </source>
</reference>